<dbReference type="Pfam" id="PF00295">
    <property type="entry name" value="Glyco_hydro_28"/>
    <property type="match status" value="1"/>
</dbReference>
<proteinExistence type="inferred from homology"/>
<protein>
    <submittedName>
        <fullName evidence="8">Glycoside hydrolase</fullName>
    </submittedName>
</protein>
<comment type="similarity">
    <text evidence="2 6">Belongs to the glycosyl hydrolase 28 family.</text>
</comment>
<gene>
    <name evidence="8" type="ORF">TorRG33x02_241640</name>
</gene>
<comment type="subcellular location">
    <subcellularLocation>
        <location evidence="1">Secreted</location>
        <location evidence="1">Cell wall</location>
    </subcellularLocation>
</comment>
<sequence length="98" mass="10255">MSDSVQRSEASRSSATEVTAEGGAVKVSDVTYRGFSGTSLTEEAIRLDCCKLGCSGIVMEKVKLTPASTLGRKVTSYCKNAHGKSSSTMPNVPCLSES</sequence>
<keyword evidence="3" id="KW-0964">Secreted</keyword>
<evidence type="ECO:0000256" key="2">
    <source>
        <dbReference type="ARBA" id="ARBA00008834"/>
    </source>
</evidence>
<keyword evidence="3" id="KW-0134">Cell wall</keyword>
<dbReference type="InterPro" id="IPR000743">
    <property type="entry name" value="Glyco_hydro_28"/>
</dbReference>
<keyword evidence="4 6" id="KW-0378">Hydrolase</keyword>
<keyword evidence="9" id="KW-1185">Reference proteome</keyword>
<evidence type="ECO:0000256" key="1">
    <source>
        <dbReference type="ARBA" id="ARBA00004191"/>
    </source>
</evidence>
<dbReference type="InterPro" id="IPR012334">
    <property type="entry name" value="Pectin_lyas_fold"/>
</dbReference>
<name>A0A2P5DUP8_TREOI</name>
<feature type="compositionally biased region" description="Polar residues" evidence="7">
    <location>
        <begin position="1"/>
        <end position="17"/>
    </location>
</feature>
<keyword evidence="5 6" id="KW-0326">Glycosidase</keyword>
<dbReference type="GO" id="GO:0004650">
    <property type="term" value="F:polygalacturonase activity"/>
    <property type="evidence" value="ECO:0007669"/>
    <property type="project" value="InterPro"/>
</dbReference>
<dbReference type="InterPro" id="IPR011050">
    <property type="entry name" value="Pectin_lyase_fold/virulence"/>
</dbReference>
<dbReference type="SUPFAM" id="SSF51126">
    <property type="entry name" value="Pectin lyase-like"/>
    <property type="match status" value="1"/>
</dbReference>
<feature type="region of interest" description="Disordered" evidence="7">
    <location>
        <begin position="1"/>
        <end position="20"/>
    </location>
</feature>
<dbReference type="Proteomes" id="UP000237000">
    <property type="component" value="Unassembled WGS sequence"/>
</dbReference>
<organism evidence="8 9">
    <name type="scientific">Trema orientale</name>
    <name type="common">Charcoal tree</name>
    <name type="synonym">Celtis orientalis</name>
    <dbReference type="NCBI Taxonomy" id="63057"/>
    <lineage>
        <taxon>Eukaryota</taxon>
        <taxon>Viridiplantae</taxon>
        <taxon>Streptophyta</taxon>
        <taxon>Embryophyta</taxon>
        <taxon>Tracheophyta</taxon>
        <taxon>Spermatophyta</taxon>
        <taxon>Magnoliopsida</taxon>
        <taxon>eudicotyledons</taxon>
        <taxon>Gunneridae</taxon>
        <taxon>Pentapetalae</taxon>
        <taxon>rosids</taxon>
        <taxon>fabids</taxon>
        <taxon>Rosales</taxon>
        <taxon>Cannabaceae</taxon>
        <taxon>Trema</taxon>
    </lineage>
</organism>
<reference evidence="9" key="1">
    <citation type="submission" date="2016-06" db="EMBL/GenBank/DDBJ databases">
        <title>Parallel loss of symbiosis genes in relatives of nitrogen-fixing non-legume Parasponia.</title>
        <authorList>
            <person name="Van Velzen R."/>
            <person name="Holmer R."/>
            <person name="Bu F."/>
            <person name="Rutten L."/>
            <person name="Van Zeijl A."/>
            <person name="Liu W."/>
            <person name="Santuari L."/>
            <person name="Cao Q."/>
            <person name="Sharma T."/>
            <person name="Shen D."/>
            <person name="Roswanjaya Y."/>
            <person name="Wardhani T."/>
            <person name="Kalhor M.S."/>
            <person name="Jansen J."/>
            <person name="Van den Hoogen J."/>
            <person name="Gungor B."/>
            <person name="Hartog M."/>
            <person name="Hontelez J."/>
            <person name="Verver J."/>
            <person name="Yang W.-C."/>
            <person name="Schijlen E."/>
            <person name="Repin R."/>
            <person name="Schilthuizen M."/>
            <person name="Schranz E."/>
            <person name="Heidstra R."/>
            <person name="Miyata K."/>
            <person name="Fedorova E."/>
            <person name="Kohlen W."/>
            <person name="Bisseling T."/>
            <person name="Smit S."/>
            <person name="Geurts R."/>
        </authorList>
    </citation>
    <scope>NUCLEOTIDE SEQUENCE [LARGE SCALE GENOMIC DNA]</scope>
    <source>
        <strain evidence="9">cv. RG33-2</strain>
    </source>
</reference>
<dbReference type="Gene3D" id="2.160.20.10">
    <property type="entry name" value="Single-stranded right-handed beta-helix, Pectin lyase-like"/>
    <property type="match status" value="1"/>
</dbReference>
<evidence type="ECO:0000256" key="5">
    <source>
        <dbReference type="ARBA" id="ARBA00023295"/>
    </source>
</evidence>
<evidence type="ECO:0000256" key="4">
    <source>
        <dbReference type="ARBA" id="ARBA00022801"/>
    </source>
</evidence>
<dbReference type="AlphaFoldDB" id="A0A2P5DUP8"/>
<dbReference type="EMBL" id="JXTC01000248">
    <property type="protein sequence ID" value="PON76979.1"/>
    <property type="molecule type" value="Genomic_DNA"/>
</dbReference>
<evidence type="ECO:0000313" key="8">
    <source>
        <dbReference type="EMBL" id="PON76979.1"/>
    </source>
</evidence>
<dbReference type="OrthoDB" id="1640863at2759"/>
<evidence type="ECO:0000256" key="7">
    <source>
        <dbReference type="SAM" id="MobiDB-lite"/>
    </source>
</evidence>
<evidence type="ECO:0000256" key="6">
    <source>
        <dbReference type="RuleBase" id="RU361169"/>
    </source>
</evidence>
<accession>A0A2P5DUP8</accession>
<dbReference type="STRING" id="63057.A0A2P5DUP8"/>
<dbReference type="GO" id="GO:0005975">
    <property type="term" value="P:carbohydrate metabolic process"/>
    <property type="evidence" value="ECO:0007669"/>
    <property type="project" value="InterPro"/>
</dbReference>
<evidence type="ECO:0000313" key="9">
    <source>
        <dbReference type="Proteomes" id="UP000237000"/>
    </source>
</evidence>
<comment type="caution">
    <text evidence="8">The sequence shown here is derived from an EMBL/GenBank/DDBJ whole genome shotgun (WGS) entry which is preliminary data.</text>
</comment>
<dbReference type="InParanoid" id="A0A2P5DUP8"/>
<evidence type="ECO:0000256" key="3">
    <source>
        <dbReference type="ARBA" id="ARBA00022512"/>
    </source>
</evidence>